<proteinExistence type="predicted"/>
<dbReference type="Proteomes" id="UP000295658">
    <property type="component" value="Unassembled WGS sequence"/>
</dbReference>
<dbReference type="Gene3D" id="2.160.20.10">
    <property type="entry name" value="Single-stranded right-handed beta-helix, Pectin lyase-like"/>
    <property type="match status" value="1"/>
</dbReference>
<keyword evidence="7" id="KW-1185">Reference proteome</keyword>
<feature type="transmembrane region" description="Helical" evidence="4">
    <location>
        <begin position="416"/>
        <end position="433"/>
    </location>
</feature>
<gene>
    <name evidence="6" type="ORF">EDD69_106139</name>
</gene>
<name>A0A4R1QE05_9BACL</name>
<dbReference type="InterPro" id="IPR006626">
    <property type="entry name" value="PbH1"/>
</dbReference>
<keyword evidence="4" id="KW-0472">Membrane</keyword>
<sequence>MIRFFVVLAMIYFGLFVSHEAYAKTYEIMPNESLQQAIDRANDGDTLFMKKGIYKGAIHLDKSLHLVGEKGVIIDGEKKGNVVTITASNVTIENVTIRGSGGKEAGILLQNASQVVVRNNRIEDVHYGVYVEKGEQTRLIDNHISGRNVHFSKRGNGIHLFRTTKSEVNGNTITNVQDGIYLDWAKKTTITKNHITSSRYAIHFMYADGGEVTENDLTENITGLMVMATKNINIIKNTIEKQLDYRGYGVLIYDSDAIVVSDNELFYNSTALSLQNARNCVIQGNLISANHTAVHSLYENKGTTISENAFLGNVTETKIQGAPLHFDNGIKGNYWDTYRFYDLNGDGIGDSPHKIRSLYNRLLRQWPSVQFYFQSPALALLETTESFFTQAPALGEDRFPLVSSPYVRQTEEKRSWGLFAFGSILLTFSLWMFQYGRRMR</sequence>
<keyword evidence="3" id="KW-0833">Ubl conjugation pathway</keyword>
<evidence type="ECO:0000259" key="5">
    <source>
        <dbReference type="SMART" id="SM00722"/>
    </source>
</evidence>
<evidence type="ECO:0000313" key="6">
    <source>
        <dbReference type="EMBL" id="TCL49783.1"/>
    </source>
</evidence>
<organism evidence="6 7">
    <name type="scientific">Thermolongibacillus altinsuensis</name>
    <dbReference type="NCBI Taxonomy" id="575256"/>
    <lineage>
        <taxon>Bacteria</taxon>
        <taxon>Bacillati</taxon>
        <taxon>Bacillota</taxon>
        <taxon>Bacilli</taxon>
        <taxon>Bacillales</taxon>
        <taxon>Anoxybacillaceae</taxon>
        <taxon>Thermolongibacillus</taxon>
    </lineage>
</organism>
<comment type="pathway">
    <text evidence="1">Protein modification; protein ubiquitination.</text>
</comment>
<feature type="domain" description="Carbohydrate-binding/sugar hydrolysis" evidence="5">
    <location>
        <begin position="41"/>
        <end position="183"/>
    </location>
</feature>
<dbReference type="InterPro" id="IPR051550">
    <property type="entry name" value="SCF-Subunits/Alg-Epimerases"/>
</dbReference>
<evidence type="ECO:0000256" key="2">
    <source>
        <dbReference type="ARBA" id="ARBA00022737"/>
    </source>
</evidence>
<dbReference type="SMART" id="SM00722">
    <property type="entry name" value="CASH"/>
    <property type="match status" value="1"/>
</dbReference>
<dbReference type="NCBIfam" id="TIGR03804">
    <property type="entry name" value="para_beta_helix"/>
    <property type="match status" value="2"/>
</dbReference>
<evidence type="ECO:0000313" key="7">
    <source>
        <dbReference type="Proteomes" id="UP000295658"/>
    </source>
</evidence>
<keyword evidence="2" id="KW-0677">Repeat</keyword>
<protein>
    <submittedName>
        <fullName evidence="6">Nitrous oxidase accessory protein</fullName>
    </submittedName>
</protein>
<dbReference type="SUPFAM" id="SSF51126">
    <property type="entry name" value="Pectin lyase-like"/>
    <property type="match status" value="1"/>
</dbReference>
<accession>A0A4R1QE05</accession>
<reference evidence="6 7" key="1">
    <citation type="submission" date="2019-03" db="EMBL/GenBank/DDBJ databases">
        <title>Genomic Encyclopedia of Type Strains, Phase IV (KMG-IV): sequencing the most valuable type-strain genomes for metagenomic binning, comparative biology and taxonomic classification.</title>
        <authorList>
            <person name="Goeker M."/>
        </authorList>
    </citation>
    <scope>NUCLEOTIDE SEQUENCE [LARGE SCALE GENOMIC DNA]</scope>
    <source>
        <strain evidence="6 7">DSM 24979</strain>
    </source>
</reference>
<evidence type="ECO:0000256" key="1">
    <source>
        <dbReference type="ARBA" id="ARBA00004906"/>
    </source>
</evidence>
<keyword evidence="4" id="KW-1133">Transmembrane helix</keyword>
<dbReference type="NCBIfam" id="TIGR04247">
    <property type="entry name" value="NosD_copper_fam"/>
    <property type="match status" value="1"/>
</dbReference>
<comment type="caution">
    <text evidence="6">The sequence shown here is derived from an EMBL/GenBank/DDBJ whole genome shotgun (WGS) entry which is preliminary data.</text>
</comment>
<dbReference type="Pfam" id="PF05048">
    <property type="entry name" value="NosD"/>
    <property type="match status" value="1"/>
</dbReference>
<dbReference type="PANTHER" id="PTHR22990:SF15">
    <property type="entry name" value="F-BOX ONLY PROTEIN 10"/>
    <property type="match status" value="1"/>
</dbReference>
<dbReference type="AlphaFoldDB" id="A0A4R1QE05"/>
<dbReference type="InterPro" id="IPR022441">
    <property type="entry name" value="Para_beta_helix_rpt-2"/>
</dbReference>
<dbReference type="EMBL" id="SLUL01000006">
    <property type="protein sequence ID" value="TCL49783.1"/>
    <property type="molecule type" value="Genomic_DNA"/>
</dbReference>
<dbReference type="InterPro" id="IPR026464">
    <property type="entry name" value="NosD_copper_fam"/>
</dbReference>
<keyword evidence="4" id="KW-0812">Transmembrane</keyword>
<evidence type="ECO:0000256" key="4">
    <source>
        <dbReference type="SAM" id="Phobius"/>
    </source>
</evidence>
<evidence type="ECO:0000256" key="3">
    <source>
        <dbReference type="ARBA" id="ARBA00022786"/>
    </source>
</evidence>
<dbReference type="InterPro" id="IPR011050">
    <property type="entry name" value="Pectin_lyase_fold/virulence"/>
</dbReference>
<dbReference type="RefSeq" id="WP_243643061.1">
    <property type="nucleotide sequence ID" value="NZ_SLUL01000006.1"/>
</dbReference>
<dbReference type="InterPro" id="IPR007742">
    <property type="entry name" value="NosD_dom"/>
</dbReference>
<dbReference type="InterPro" id="IPR012334">
    <property type="entry name" value="Pectin_lyas_fold"/>
</dbReference>
<dbReference type="SMART" id="SM00710">
    <property type="entry name" value="PbH1"/>
    <property type="match status" value="8"/>
</dbReference>
<dbReference type="InterPro" id="IPR006633">
    <property type="entry name" value="Carb-bd_sugar_hydrolysis-dom"/>
</dbReference>
<dbReference type="PANTHER" id="PTHR22990">
    <property type="entry name" value="F-BOX ONLY PROTEIN"/>
    <property type="match status" value="1"/>
</dbReference>